<feature type="non-terminal residue" evidence="2">
    <location>
        <position position="470"/>
    </location>
</feature>
<feature type="compositionally biased region" description="Polar residues" evidence="1">
    <location>
        <begin position="30"/>
        <end position="43"/>
    </location>
</feature>
<dbReference type="Proteomes" id="UP000728032">
    <property type="component" value="Unassembled WGS sequence"/>
</dbReference>
<gene>
    <name evidence="2" type="ORF">ONB1V03_LOCUS9429</name>
</gene>
<proteinExistence type="predicted"/>
<dbReference type="EMBL" id="CAJPVJ010005919">
    <property type="protein sequence ID" value="CAG2169957.1"/>
    <property type="molecule type" value="Genomic_DNA"/>
</dbReference>
<feature type="region of interest" description="Disordered" evidence="1">
    <location>
        <begin position="208"/>
        <end position="235"/>
    </location>
</feature>
<feature type="compositionally biased region" description="Basic residues" evidence="1">
    <location>
        <begin position="46"/>
        <end position="56"/>
    </location>
</feature>
<accession>A0A7R9M3G8</accession>
<dbReference type="EMBL" id="OC920744">
    <property type="protein sequence ID" value="CAD7652770.1"/>
    <property type="molecule type" value="Genomic_DNA"/>
</dbReference>
<protein>
    <submittedName>
        <fullName evidence="2">Uncharacterized protein</fullName>
    </submittedName>
</protein>
<feature type="region of interest" description="Disordered" evidence="1">
    <location>
        <begin position="27"/>
        <end position="84"/>
    </location>
</feature>
<feature type="compositionally biased region" description="Basic and acidic residues" evidence="1">
    <location>
        <begin position="70"/>
        <end position="84"/>
    </location>
</feature>
<sequence>MNYTTRHPVGRRLVRRARSFKQDFIEKLNQIRSPSATRSQSPHNPYGHHKHHKNRGSKGDPKAPPPHGYHTFDSKKSQKTVKKEKDINSANKFVKQLSLALRYFQDVVEKDKLEQLSGSVTIILEIVLTGYSELKAYLINNEQSSQIVSATNQVYQCLAELIRWSDAVLLKSDQSLDKQSVADIAKNVGEAVNSLVQLCIDRYNNRETTAKSSDDSSGTSTLSTQTLGRLSKKPDPISLALKGSLLNASSHRSSLPEIPLSPREKEILETTNFPIPPPVPYRTAHADRLNHSLSSDDVLNNSSNDVFDGPMKAPPKPPLPVIDGRPLSVSDILEFGEEEGVPPPLPPKRFPRPEKVLYSQTSFDWSQTCQSSNCTSNCNSVDSCLNYSGLSHLSADDLLSISRSDANSDYRRFRSQLNSYNTTSSEENKSTNSFNFSHRYEYKSSVTQTKTQTIHSVNNESKDSLTFSLS</sequence>
<keyword evidence="3" id="KW-1185">Reference proteome</keyword>
<evidence type="ECO:0000256" key="1">
    <source>
        <dbReference type="SAM" id="MobiDB-lite"/>
    </source>
</evidence>
<dbReference type="AlphaFoldDB" id="A0A7R9M3G8"/>
<feature type="compositionally biased region" description="Low complexity" evidence="1">
    <location>
        <begin position="215"/>
        <end position="228"/>
    </location>
</feature>
<name>A0A7R9M3G8_9ACAR</name>
<evidence type="ECO:0000313" key="2">
    <source>
        <dbReference type="EMBL" id="CAD7652770.1"/>
    </source>
</evidence>
<evidence type="ECO:0000313" key="3">
    <source>
        <dbReference type="Proteomes" id="UP000728032"/>
    </source>
</evidence>
<dbReference type="OrthoDB" id="6433948at2759"/>
<reference evidence="2" key="1">
    <citation type="submission" date="2020-11" db="EMBL/GenBank/DDBJ databases">
        <authorList>
            <person name="Tran Van P."/>
        </authorList>
    </citation>
    <scope>NUCLEOTIDE SEQUENCE</scope>
</reference>
<organism evidence="2">
    <name type="scientific">Oppiella nova</name>
    <dbReference type="NCBI Taxonomy" id="334625"/>
    <lineage>
        <taxon>Eukaryota</taxon>
        <taxon>Metazoa</taxon>
        <taxon>Ecdysozoa</taxon>
        <taxon>Arthropoda</taxon>
        <taxon>Chelicerata</taxon>
        <taxon>Arachnida</taxon>
        <taxon>Acari</taxon>
        <taxon>Acariformes</taxon>
        <taxon>Sarcoptiformes</taxon>
        <taxon>Oribatida</taxon>
        <taxon>Brachypylina</taxon>
        <taxon>Oppioidea</taxon>
        <taxon>Oppiidae</taxon>
        <taxon>Oppiella</taxon>
    </lineage>
</organism>